<dbReference type="AlphaFoldDB" id="A0A1T4ST00"/>
<proteinExistence type="predicted"/>
<sequence length="99" mass="11503">MHFYTVKEAIRTGHRLRLRTEEGDYTVEPHVLGRNGRGRTLLRAFQLSGPERSSRTPWKLFDLDRIEQAVEVEQRFDTPRPGYRPADPAMKAGIIIEQI</sequence>
<evidence type="ECO:0000313" key="2">
    <source>
        <dbReference type="Proteomes" id="UP000190092"/>
    </source>
</evidence>
<dbReference type="STRING" id="225324.SAMN02745126_05072"/>
<keyword evidence="2" id="KW-1185">Reference proteome</keyword>
<protein>
    <recommendedName>
        <fullName evidence="3">WYL domain-containing protein</fullName>
    </recommendedName>
</protein>
<dbReference type="PROSITE" id="PS52050">
    <property type="entry name" value="WYL"/>
    <property type="match status" value="1"/>
</dbReference>
<reference evidence="2" key="1">
    <citation type="submission" date="2017-02" db="EMBL/GenBank/DDBJ databases">
        <authorList>
            <person name="Varghese N."/>
            <person name="Submissions S."/>
        </authorList>
    </citation>
    <scope>NUCLEOTIDE SEQUENCE [LARGE SCALE GENOMIC DNA]</scope>
    <source>
        <strain evidence="2">ATCC 27094</strain>
    </source>
</reference>
<dbReference type="Proteomes" id="UP000190092">
    <property type="component" value="Unassembled WGS sequence"/>
</dbReference>
<evidence type="ECO:0008006" key="3">
    <source>
        <dbReference type="Google" id="ProtNLM"/>
    </source>
</evidence>
<evidence type="ECO:0000313" key="1">
    <source>
        <dbReference type="EMBL" id="SKA31021.1"/>
    </source>
</evidence>
<dbReference type="OrthoDB" id="1493123at2"/>
<accession>A0A1T4ST00</accession>
<organism evidence="1 2">
    <name type="scientific">Enhydrobacter aerosaccus</name>
    <dbReference type="NCBI Taxonomy" id="225324"/>
    <lineage>
        <taxon>Bacteria</taxon>
        <taxon>Pseudomonadati</taxon>
        <taxon>Pseudomonadota</taxon>
        <taxon>Alphaproteobacteria</taxon>
        <taxon>Hyphomicrobiales</taxon>
        <taxon>Enhydrobacter</taxon>
    </lineage>
</organism>
<gene>
    <name evidence="1" type="ORF">SAMN02745126_05072</name>
</gene>
<dbReference type="EMBL" id="FUWJ01000009">
    <property type="protein sequence ID" value="SKA31021.1"/>
    <property type="molecule type" value="Genomic_DNA"/>
</dbReference>
<name>A0A1T4ST00_9HYPH</name>
<dbReference type="RefSeq" id="WP_085936817.1">
    <property type="nucleotide sequence ID" value="NZ_FUWJ01000009.1"/>
</dbReference>